<dbReference type="Proteomes" id="UP001567538">
    <property type="component" value="Unassembled WGS sequence"/>
</dbReference>
<accession>A0ABD1G5R1</accession>
<dbReference type="PANTHER" id="PTHR33474:SF2">
    <property type="entry name" value="TRANSMEMBRANE PROTEIN"/>
    <property type="match status" value="1"/>
</dbReference>
<reference evidence="3 4" key="1">
    <citation type="submission" date="2024-06" db="EMBL/GenBank/DDBJ databases">
        <title>A chromosome level genome sequence of Diviner's sage (Salvia divinorum).</title>
        <authorList>
            <person name="Ford S.A."/>
            <person name="Ro D.-K."/>
            <person name="Ness R.W."/>
            <person name="Phillips M.A."/>
        </authorList>
    </citation>
    <scope>NUCLEOTIDE SEQUENCE [LARGE SCALE GENOMIC DNA]</scope>
    <source>
        <strain evidence="3">SAF-2024a</strain>
        <tissue evidence="3">Leaf</tissue>
    </source>
</reference>
<sequence length="86" mass="9379">MLCSKMAPNYSLLSLLAFSLLITSINLPTAAARAINVMHETRGVTLADEALQVEQTVEGRMDLEINRDYPGSGANNRHTPNPPVKE</sequence>
<evidence type="ECO:0000313" key="4">
    <source>
        <dbReference type="Proteomes" id="UP001567538"/>
    </source>
</evidence>
<dbReference type="EMBL" id="JBEAFC010000010">
    <property type="protein sequence ID" value="KAL1539440.1"/>
    <property type="molecule type" value="Genomic_DNA"/>
</dbReference>
<keyword evidence="4" id="KW-1185">Reference proteome</keyword>
<organism evidence="3 4">
    <name type="scientific">Salvia divinorum</name>
    <name type="common">Maria pastora</name>
    <name type="synonym">Diviner's sage</name>
    <dbReference type="NCBI Taxonomy" id="28513"/>
    <lineage>
        <taxon>Eukaryota</taxon>
        <taxon>Viridiplantae</taxon>
        <taxon>Streptophyta</taxon>
        <taxon>Embryophyta</taxon>
        <taxon>Tracheophyta</taxon>
        <taxon>Spermatophyta</taxon>
        <taxon>Magnoliopsida</taxon>
        <taxon>eudicotyledons</taxon>
        <taxon>Gunneridae</taxon>
        <taxon>Pentapetalae</taxon>
        <taxon>asterids</taxon>
        <taxon>lamiids</taxon>
        <taxon>Lamiales</taxon>
        <taxon>Lamiaceae</taxon>
        <taxon>Nepetoideae</taxon>
        <taxon>Mentheae</taxon>
        <taxon>Salviinae</taxon>
        <taxon>Salvia</taxon>
        <taxon>Salvia subgen. Calosphace</taxon>
    </lineage>
</organism>
<dbReference type="AlphaFoldDB" id="A0ABD1G5R1"/>
<feature type="signal peptide" evidence="2">
    <location>
        <begin position="1"/>
        <end position="32"/>
    </location>
</feature>
<name>A0ABD1G5R1_SALDI</name>
<evidence type="ECO:0000256" key="1">
    <source>
        <dbReference type="SAM" id="MobiDB-lite"/>
    </source>
</evidence>
<comment type="caution">
    <text evidence="3">The sequence shown here is derived from an EMBL/GenBank/DDBJ whole genome shotgun (WGS) entry which is preliminary data.</text>
</comment>
<proteinExistence type="predicted"/>
<dbReference type="PANTHER" id="PTHR33474">
    <property type="entry name" value="TRANSMEMBRANE PROTEIN"/>
    <property type="match status" value="1"/>
</dbReference>
<feature type="region of interest" description="Disordered" evidence="1">
    <location>
        <begin position="63"/>
        <end position="86"/>
    </location>
</feature>
<evidence type="ECO:0000313" key="3">
    <source>
        <dbReference type="EMBL" id="KAL1539440.1"/>
    </source>
</evidence>
<protein>
    <submittedName>
        <fullName evidence="3">Uncharacterized protein</fullName>
    </submittedName>
</protein>
<gene>
    <name evidence="3" type="ORF">AAHA92_28058</name>
</gene>
<feature type="chain" id="PRO_5044749842" evidence="2">
    <location>
        <begin position="33"/>
        <end position="86"/>
    </location>
</feature>
<keyword evidence="2" id="KW-0732">Signal</keyword>
<evidence type="ECO:0000256" key="2">
    <source>
        <dbReference type="SAM" id="SignalP"/>
    </source>
</evidence>